<accession>A0ABY2VRX5</accession>
<organism evidence="2 3">
    <name type="scientific">Pseudoalteromonas aurantia</name>
    <dbReference type="NCBI Taxonomy" id="43654"/>
    <lineage>
        <taxon>Bacteria</taxon>
        <taxon>Pseudomonadati</taxon>
        <taxon>Pseudomonadota</taxon>
        <taxon>Gammaproteobacteria</taxon>
        <taxon>Alteromonadales</taxon>
        <taxon>Pseudoalteromonadaceae</taxon>
        <taxon>Pseudoalteromonas</taxon>
    </lineage>
</organism>
<name>A0ABY2VRX5_9GAMM</name>
<proteinExistence type="predicted"/>
<dbReference type="Proteomes" id="UP000307164">
    <property type="component" value="Unassembled WGS sequence"/>
</dbReference>
<feature type="non-terminal residue" evidence="2">
    <location>
        <position position="1"/>
    </location>
</feature>
<dbReference type="EMBL" id="PNBW01000195">
    <property type="protein sequence ID" value="TMO68991.1"/>
    <property type="molecule type" value="Genomic_DNA"/>
</dbReference>
<dbReference type="Gene3D" id="3.30.559.30">
    <property type="entry name" value="Nonribosomal peptide synthetase, condensation domain"/>
    <property type="match status" value="1"/>
</dbReference>
<protein>
    <recommendedName>
        <fullName evidence="1">Condensation domain-containing protein</fullName>
    </recommendedName>
</protein>
<dbReference type="SUPFAM" id="SSF52777">
    <property type="entry name" value="CoA-dependent acyltransferases"/>
    <property type="match status" value="1"/>
</dbReference>
<dbReference type="Pfam" id="PF00668">
    <property type="entry name" value="Condensation"/>
    <property type="match status" value="1"/>
</dbReference>
<gene>
    <name evidence="2" type="ORF">CWC20_21065</name>
</gene>
<sequence length="197" mass="21746">LTSDDTLGYWQSIVSELDVLKLKGNAVSDTPSCINRAMVPVSDVETEQAKAYAASLGVSLKSVLLAVHLRALHALSGQSKLVTGMVTNGRPEAVGGEQLLGLFLNSLPFSTTTTALSWSEWIKQLAEQEHQLWGHRRYPLATLRREMDGEELFNTLFNYTHFRAYAQESVGEALLFERGADGLTDAAFEHSNYPFIL</sequence>
<evidence type="ECO:0000259" key="1">
    <source>
        <dbReference type="Pfam" id="PF00668"/>
    </source>
</evidence>
<reference evidence="3" key="2">
    <citation type="submission" date="2019-06" db="EMBL/GenBank/DDBJ databases">
        <title>Co-occurence of chitin degradation, pigmentation and bioactivity in marine Pseudoalteromonas.</title>
        <authorList>
            <person name="Sonnenschein E.C."/>
            <person name="Bech P.K."/>
        </authorList>
    </citation>
    <scope>NUCLEOTIDE SEQUENCE [LARGE SCALE GENOMIC DNA]</scope>
    <source>
        <strain evidence="3">S3895</strain>
    </source>
</reference>
<evidence type="ECO:0000313" key="3">
    <source>
        <dbReference type="Proteomes" id="UP000307164"/>
    </source>
</evidence>
<evidence type="ECO:0000313" key="2">
    <source>
        <dbReference type="EMBL" id="TMO68991.1"/>
    </source>
</evidence>
<dbReference type="RefSeq" id="WP_138676873.1">
    <property type="nucleotide sequence ID" value="NZ_PNBW01000195.1"/>
</dbReference>
<dbReference type="PANTHER" id="PTHR45398">
    <property type="match status" value="1"/>
</dbReference>
<comment type="caution">
    <text evidence="2">The sequence shown here is derived from an EMBL/GenBank/DDBJ whole genome shotgun (WGS) entry which is preliminary data.</text>
</comment>
<feature type="domain" description="Condensation" evidence="1">
    <location>
        <begin position="8"/>
        <end position="163"/>
    </location>
</feature>
<feature type="non-terminal residue" evidence="2">
    <location>
        <position position="197"/>
    </location>
</feature>
<dbReference type="PANTHER" id="PTHR45398:SF1">
    <property type="entry name" value="ENZYME, PUTATIVE (JCVI)-RELATED"/>
    <property type="match status" value="1"/>
</dbReference>
<reference evidence="2 3" key="1">
    <citation type="submission" date="2018-01" db="EMBL/GenBank/DDBJ databases">
        <authorList>
            <person name="Paulsen S."/>
            <person name="Gram L.K."/>
        </authorList>
    </citation>
    <scope>NUCLEOTIDE SEQUENCE [LARGE SCALE GENOMIC DNA]</scope>
    <source>
        <strain evidence="2 3">S3895</strain>
    </source>
</reference>
<dbReference type="InterPro" id="IPR001242">
    <property type="entry name" value="Condensation_dom"/>
</dbReference>
<keyword evidence="3" id="KW-1185">Reference proteome</keyword>